<accession>A0A9X1K2D4</accession>
<dbReference type="PANTHER" id="PTHR33221:SF4">
    <property type="entry name" value="HTH-TYPE TRANSCRIPTIONAL REPRESSOR NSRR"/>
    <property type="match status" value="1"/>
</dbReference>
<gene>
    <name evidence="2" type="ORF">KX928_06625</name>
</gene>
<dbReference type="Proteomes" id="UP001138661">
    <property type="component" value="Unassembled WGS sequence"/>
</dbReference>
<evidence type="ECO:0000256" key="1">
    <source>
        <dbReference type="ARBA" id="ARBA00023125"/>
    </source>
</evidence>
<reference evidence="2" key="1">
    <citation type="submission" date="2021-07" db="EMBL/GenBank/DDBJ databases">
        <title>Roseobacter insulae sp. nov., isolated from a tidal flat.</title>
        <authorList>
            <person name="Park S."/>
            <person name="Yoon J.-H."/>
        </authorList>
    </citation>
    <scope>NUCLEOTIDE SEQUENCE</scope>
    <source>
        <strain evidence="2">YSTF-M11</strain>
    </source>
</reference>
<dbReference type="PANTHER" id="PTHR33221">
    <property type="entry name" value="WINGED HELIX-TURN-HELIX TRANSCRIPTIONAL REGULATOR, RRF2 FAMILY"/>
    <property type="match status" value="1"/>
</dbReference>
<comment type="caution">
    <text evidence="2">The sequence shown here is derived from an EMBL/GenBank/DDBJ whole genome shotgun (WGS) entry which is preliminary data.</text>
</comment>
<organism evidence="2 3">
    <name type="scientific">Roseobacter insulae</name>
    <dbReference type="NCBI Taxonomy" id="2859783"/>
    <lineage>
        <taxon>Bacteria</taxon>
        <taxon>Pseudomonadati</taxon>
        <taxon>Pseudomonadota</taxon>
        <taxon>Alphaproteobacteria</taxon>
        <taxon>Rhodobacterales</taxon>
        <taxon>Roseobacteraceae</taxon>
        <taxon>Roseobacter</taxon>
    </lineage>
</organism>
<name>A0A9X1K2D4_9RHOB</name>
<dbReference type="RefSeq" id="WP_219500337.1">
    <property type="nucleotide sequence ID" value="NZ_JAHXDN010000002.1"/>
</dbReference>
<proteinExistence type="predicted"/>
<dbReference type="GO" id="GO:0005829">
    <property type="term" value="C:cytosol"/>
    <property type="evidence" value="ECO:0007669"/>
    <property type="project" value="TreeGrafter"/>
</dbReference>
<dbReference type="PROSITE" id="PS01332">
    <property type="entry name" value="HTH_RRF2_1"/>
    <property type="match status" value="1"/>
</dbReference>
<evidence type="ECO:0000313" key="2">
    <source>
        <dbReference type="EMBL" id="MBW4707457.1"/>
    </source>
</evidence>
<keyword evidence="1" id="KW-0238">DNA-binding</keyword>
<dbReference type="PROSITE" id="PS51197">
    <property type="entry name" value="HTH_RRF2_2"/>
    <property type="match status" value="1"/>
</dbReference>
<sequence length="147" mass="16072">MQLSKFTDYALRTLMHLAVAEGHILTTRQIAEIHQAKYNHLAKVTQWLVREGYVVSVRGRTGGIRLAKPTSEINIGRLVQKLESQSELVECMRADGGNCILAPKCGLTGALIAAQDAFYASLGQLTLDDLSNKNPGMHKILSRLNAG</sequence>
<dbReference type="InterPro" id="IPR000944">
    <property type="entry name" value="Tscrpt_reg_Rrf2"/>
</dbReference>
<protein>
    <submittedName>
        <fullName evidence="2">Rrf2 family transcriptional regulator</fullName>
    </submittedName>
</protein>
<dbReference type="GO" id="GO:0003677">
    <property type="term" value="F:DNA binding"/>
    <property type="evidence" value="ECO:0007669"/>
    <property type="project" value="UniProtKB-KW"/>
</dbReference>
<dbReference type="Pfam" id="PF02082">
    <property type="entry name" value="Rrf2"/>
    <property type="match status" value="1"/>
</dbReference>
<dbReference type="GO" id="GO:0003700">
    <property type="term" value="F:DNA-binding transcription factor activity"/>
    <property type="evidence" value="ECO:0007669"/>
    <property type="project" value="TreeGrafter"/>
</dbReference>
<dbReference type="NCBIfam" id="TIGR00738">
    <property type="entry name" value="rrf2_super"/>
    <property type="match status" value="1"/>
</dbReference>
<keyword evidence="3" id="KW-1185">Reference proteome</keyword>
<dbReference type="InterPro" id="IPR030489">
    <property type="entry name" value="TR_Rrf2-type_CS"/>
</dbReference>
<dbReference type="EMBL" id="JAHXDN010000002">
    <property type="protein sequence ID" value="MBW4707457.1"/>
    <property type="molecule type" value="Genomic_DNA"/>
</dbReference>
<dbReference type="AlphaFoldDB" id="A0A9X1K2D4"/>
<evidence type="ECO:0000313" key="3">
    <source>
        <dbReference type="Proteomes" id="UP001138661"/>
    </source>
</evidence>